<evidence type="ECO:0000256" key="2">
    <source>
        <dbReference type="ARBA" id="ARBA00022801"/>
    </source>
</evidence>
<keyword evidence="4 7" id="KW-0067">ATP-binding</keyword>
<keyword evidence="10" id="KW-1185">Reference proteome</keyword>
<evidence type="ECO:0000256" key="7">
    <source>
        <dbReference type="PROSITE-ProRule" id="PRU00560"/>
    </source>
</evidence>
<dbReference type="RefSeq" id="WP_149201852.1">
    <property type="nucleotide sequence ID" value="NZ_BSOV01000103.1"/>
</dbReference>
<protein>
    <recommendedName>
        <fullName evidence="6">DNA 3'-5' helicase II</fullName>
    </recommendedName>
</protein>
<evidence type="ECO:0000256" key="3">
    <source>
        <dbReference type="ARBA" id="ARBA00022806"/>
    </source>
</evidence>
<feature type="domain" description="UvrD-like helicase ATP-binding" evidence="8">
    <location>
        <begin position="1"/>
        <end position="275"/>
    </location>
</feature>
<dbReference type="AlphaFoldDB" id="A0A6N1ASK6"/>
<dbReference type="GO" id="GO:0005524">
    <property type="term" value="F:ATP binding"/>
    <property type="evidence" value="ECO:0007669"/>
    <property type="project" value="UniProtKB-UniRule"/>
</dbReference>
<reference evidence="9 10" key="1">
    <citation type="submission" date="2020-06" db="EMBL/GenBank/DDBJ databases">
        <title>Complete genome of Azosprillum oryzae KACC14407.</title>
        <authorList>
            <person name="Kim M."/>
            <person name="Park Y.-J."/>
            <person name="Shin J.-H."/>
        </authorList>
    </citation>
    <scope>NUCLEOTIDE SEQUENCE [LARGE SCALE GENOMIC DNA]</scope>
    <source>
        <strain evidence="9 10">KACC 14407</strain>
        <plasmid evidence="9 10">unnamed6</plasmid>
    </source>
</reference>
<dbReference type="KEGG" id="aoz:HUE56_28050"/>
<dbReference type="GO" id="GO:0003677">
    <property type="term" value="F:DNA binding"/>
    <property type="evidence" value="ECO:0007669"/>
    <property type="project" value="UniProtKB-KW"/>
</dbReference>
<organism evidence="9 10">
    <name type="scientific">Azospirillum oryzae</name>
    <dbReference type="NCBI Taxonomy" id="286727"/>
    <lineage>
        <taxon>Bacteria</taxon>
        <taxon>Pseudomonadati</taxon>
        <taxon>Pseudomonadota</taxon>
        <taxon>Alphaproteobacteria</taxon>
        <taxon>Rhodospirillales</taxon>
        <taxon>Azospirillaceae</taxon>
        <taxon>Azospirillum</taxon>
    </lineage>
</organism>
<dbReference type="Proteomes" id="UP000509702">
    <property type="component" value="Plasmid unnamed6"/>
</dbReference>
<dbReference type="GO" id="GO:0043138">
    <property type="term" value="F:3'-5' DNA helicase activity"/>
    <property type="evidence" value="ECO:0007669"/>
    <property type="project" value="UniProtKB-EC"/>
</dbReference>
<dbReference type="GO" id="GO:0000725">
    <property type="term" value="P:recombinational repair"/>
    <property type="evidence" value="ECO:0007669"/>
    <property type="project" value="TreeGrafter"/>
</dbReference>
<dbReference type="Gene3D" id="3.40.50.300">
    <property type="entry name" value="P-loop containing nucleotide triphosphate hydrolases"/>
    <property type="match status" value="2"/>
</dbReference>
<keyword evidence="2 7" id="KW-0378">Hydrolase</keyword>
<evidence type="ECO:0000259" key="8">
    <source>
        <dbReference type="PROSITE" id="PS51198"/>
    </source>
</evidence>
<dbReference type="OrthoDB" id="5461146at2"/>
<dbReference type="GO" id="GO:0016787">
    <property type="term" value="F:hydrolase activity"/>
    <property type="evidence" value="ECO:0007669"/>
    <property type="project" value="UniProtKB-UniRule"/>
</dbReference>
<evidence type="ECO:0000256" key="5">
    <source>
        <dbReference type="ARBA" id="ARBA00023125"/>
    </source>
</evidence>
<dbReference type="PROSITE" id="PS51198">
    <property type="entry name" value="UVRD_HELICASE_ATP_BIND"/>
    <property type="match status" value="1"/>
</dbReference>
<dbReference type="SUPFAM" id="SSF52540">
    <property type="entry name" value="P-loop containing nucleoside triphosphate hydrolases"/>
    <property type="match status" value="1"/>
</dbReference>
<accession>A0A6N1ASK6</accession>
<sequence>MFLQTNEQKAIIGHEGHAFVQACPGAGKTRTMVERARHLLSNPADRRGVAFLSFTNAAVEELEARLHNFGILPSPLFPSFIGTFDRFLWQFLIAPFGAEGCGQVLRLVPDKSDWEVKPFDAAQPLKLKHFDRATGVLLADKAVEEGFAPRNGPGAWETHARNMIARALSNGYLDFEDVRDCVAKRLADPAFSARLGRALSGRFREIVVDEAQDCNPGDLAIIEWLRVSGIKVKVVCDPNQAIYGFRGGLTDELLRFATTFEGVEQLPLSGNFRSSPAICAAISQLRPPASRGPIDQPLGPYKDETSPVYILTYGGTAVPAMIGTRFQVMAAELGIPPAQAPVLAATWASAGNAVGRAMPDAGNDKTLLLAEAVMGFHFAFAAGNRREALARLHRVVLQIRGEISNAGAYATYVSTSGLDDERWLPEIIAVGQALKVYAGESAENWLRRARALLNSNLIGTSSIGQRLRSNDKLAAVLAEASPTALPAKAIHAVKGLEFPAVCVVLTARTSGDILNVLTGVESAAKPVEEARKIYVAASRAERLLAIAVPKSRAATLKGILDAGGHTTQIVPL</sequence>
<dbReference type="InterPro" id="IPR013986">
    <property type="entry name" value="DExx_box_DNA_helicase_dom_sf"/>
</dbReference>
<evidence type="ECO:0000256" key="6">
    <source>
        <dbReference type="ARBA" id="ARBA00034923"/>
    </source>
</evidence>
<dbReference type="Gene3D" id="1.10.10.160">
    <property type="match status" value="1"/>
</dbReference>
<dbReference type="InterPro" id="IPR014016">
    <property type="entry name" value="UvrD-like_ATP-bd"/>
</dbReference>
<feature type="binding site" evidence="7">
    <location>
        <begin position="22"/>
        <end position="29"/>
    </location>
    <ligand>
        <name>ATP</name>
        <dbReference type="ChEBI" id="CHEBI:30616"/>
    </ligand>
</feature>
<dbReference type="Pfam" id="PF00580">
    <property type="entry name" value="UvrD-helicase"/>
    <property type="match status" value="1"/>
</dbReference>
<evidence type="ECO:0000256" key="1">
    <source>
        <dbReference type="ARBA" id="ARBA00022741"/>
    </source>
</evidence>
<keyword evidence="5" id="KW-0238">DNA-binding</keyword>
<keyword evidence="9" id="KW-0614">Plasmid</keyword>
<geneLocation type="plasmid" evidence="9 10">
    <name>unnamed6</name>
</geneLocation>
<evidence type="ECO:0000313" key="9">
    <source>
        <dbReference type="EMBL" id="QKS54540.1"/>
    </source>
</evidence>
<keyword evidence="3 7" id="KW-0347">Helicase</keyword>
<evidence type="ECO:0000256" key="4">
    <source>
        <dbReference type="ARBA" id="ARBA00022840"/>
    </source>
</evidence>
<gene>
    <name evidence="9" type="ORF">HUE56_28050</name>
</gene>
<dbReference type="InterPro" id="IPR000212">
    <property type="entry name" value="DNA_helicase_UvrD/REP"/>
</dbReference>
<keyword evidence="1 7" id="KW-0547">Nucleotide-binding</keyword>
<dbReference type="PANTHER" id="PTHR11070:SF2">
    <property type="entry name" value="ATP-DEPENDENT DNA HELICASE SRS2"/>
    <property type="match status" value="1"/>
</dbReference>
<proteinExistence type="predicted"/>
<dbReference type="PANTHER" id="PTHR11070">
    <property type="entry name" value="UVRD / RECB / PCRA DNA HELICASE FAMILY MEMBER"/>
    <property type="match status" value="1"/>
</dbReference>
<dbReference type="InterPro" id="IPR027417">
    <property type="entry name" value="P-loop_NTPase"/>
</dbReference>
<dbReference type="EMBL" id="CP054621">
    <property type="protein sequence ID" value="QKS54540.1"/>
    <property type="molecule type" value="Genomic_DNA"/>
</dbReference>
<evidence type="ECO:0000313" key="10">
    <source>
        <dbReference type="Proteomes" id="UP000509702"/>
    </source>
</evidence>
<name>A0A6N1ASK6_9PROT</name>